<gene>
    <name evidence="1" type="ORF">STAS_04382</name>
</gene>
<sequence>MSLISPSQLKIPLGNHLTPSYHSGTVAEVSILSFVRSLRRQPKGRQCRCRAWRLSTINSRRPSTLFSAAPTPPLSSTASLSPDPPLCSWLEINIFAIFHYKIMNLMKSNAKKWLDEAEDKGLIFSRNPVTIGIAGSLFKSPHNLFA</sequence>
<protein>
    <submittedName>
        <fullName evidence="1">General regulatory factor 9</fullName>
    </submittedName>
</protein>
<proteinExistence type="predicted"/>
<evidence type="ECO:0000313" key="2">
    <source>
        <dbReference type="Proteomes" id="UP000325081"/>
    </source>
</evidence>
<comment type="caution">
    <text evidence="1">The sequence shown here is derived from an EMBL/GenBank/DDBJ whole genome shotgun (WGS) entry which is preliminary data.</text>
</comment>
<dbReference type="AlphaFoldDB" id="A0A5A7P7E4"/>
<accession>A0A5A7P7E4</accession>
<dbReference type="EMBL" id="BKCP01002780">
    <property type="protein sequence ID" value="GER28577.1"/>
    <property type="molecule type" value="Genomic_DNA"/>
</dbReference>
<dbReference type="Proteomes" id="UP000325081">
    <property type="component" value="Unassembled WGS sequence"/>
</dbReference>
<name>A0A5A7P7E4_STRAF</name>
<reference evidence="2" key="1">
    <citation type="journal article" date="2019" name="Curr. Biol.">
        <title>Genome Sequence of Striga asiatica Provides Insight into the Evolution of Plant Parasitism.</title>
        <authorList>
            <person name="Yoshida S."/>
            <person name="Kim S."/>
            <person name="Wafula E.K."/>
            <person name="Tanskanen J."/>
            <person name="Kim Y.M."/>
            <person name="Honaas L."/>
            <person name="Yang Z."/>
            <person name="Spallek T."/>
            <person name="Conn C.E."/>
            <person name="Ichihashi Y."/>
            <person name="Cheong K."/>
            <person name="Cui S."/>
            <person name="Der J.P."/>
            <person name="Gundlach H."/>
            <person name="Jiao Y."/>
            <person name="Hori C."/>
            <person name="Ishida J.K."/>
            <person name="Kasahara H."/>
            <person name="Kiba T."/>
            <person name="Kim M.S."/>
            <person name="Koo N."/>
            <person name="Laohavisit A."/>
            <person name="Lee Y.H."/>
            <person name="Lumba S."/>
            <person name="McCourt P."/>
            <person name="Mortimer J.C."/>
            <person name="Mutuku J.M."/>
            <person name="Nomura T."/>
            <person name="Sasaki-Sekimoto Y."/>
            <person name="Seto Y."/>
            <person name="Wang Y."/>
            <person name="Wakatake T."/>
            <person name="Sakakibara H."/>
            <person name="Demura T."/>
            <person name="Yamaguchi S."/>
            <person name="Yoneyama K."/>
            <person name="Manabe R.I."/>
            <person name="Nelson D.C."/>
            <person name="Schulman A.H."/>
            <person name="Timko M.P."/>
            <person name="dePamphilis C.W."/>
            <person name="Choi D."/>
            <person name="Shirasu K."/>
        </authorList>
    </citation>
    <scope>NUCLEOTIDE SEQUENCE [LARGE SCALE GENOMIC DNA]</scope>
    <source>
        <strain evidence="2">cv. UVA1</strain>
    </source>
</reference>
<organism evidence="1 2">
    <name type="scientific">Striga asiatica</name>
    <name type="common">Asiatic witchweed</name>
    <name type="synonym">Buchnera asiatica</name>
    <dbReference type="NCBI Taxonomy" id="4170"/>
    <lineage>
        <taxon>Eukaryota</taxon>
        <taxon>Viridiplantae</taxon>
        <taxon>Streptophyta</taxon>
        <taxon>Embryophyta</taxon>
        <taxon>Tracheophyta</taxon>
        <taxon>Spermatophyta</taxon>
        <taxon>Magnoliopsida</taxon>
        <taxon>eudicotyledons</taxon>
        <taxon>Gunneridae</taxon>
        <taxon>Pentapetalae</taxon>
        <taxon>asterids</taxon>
        <taxon>lamiids</taxon>
        <taxon>Lamiales</taxon>
        <taxon>Orobanchaceae</taxon>
        <taxon>Buchnereae</taxon>
        <taxon>Striga</taxon>
    </lineage>
</organism>
<keyword evidence="2" id="KW-1185">Reference proteome</keyword>
<evidence type="ECO:0000313" key="1">
    <source>
        <dbReference type="EMBL" id="GER28577.1"/>
    </source>
</evidence>